<dbReference type="Proteomes" id="UP000029120">
    <property type="component" value="Chromosome 3"/>
</dbReference>
<evidence type="ECO:0000313" key="3">
    <source>
        <dbReference type="Proteomes" id="UP000029120"/>
    </source>
</evidence>
<dbReference type="OrthoDB" id="10017101at2759"/>
<proteinExistence type="predicted"/>
<gene>
    <name evidence="2" type="ordered locus">AALP_Aa3g046600</name>
</gene>
<dbReference type="SUPFAM" id="SSF53335">
    <property type="entry name" value="S-adenosyl-L-methionine-dependent methyltransferases"/>
    <property type="match status" value="1"/>
</dbReference>
<evidence type="ECO:0000259" key="1">
    <source>
        <dbReference type="Pfam" id="PF08242"/>
    </source>
</evidence>
<dbReference type="eggNOG" id="ENOG502QW64">
    <property type="taxonomic scope" value="Eukaryota"/>
</dbReference>
<dbReference type="Gene3D" id="3.40.50.150">
    <property type="entry name" value="Vaccinia Virus protein VP39"/>
    <property type="match status" value="1"/>
</dbReference>
<sequence length="339" mass="38153">MAFFSSSSYSSPAMQKGVFVSVPILILSVSFAAISLFLLSSSLSSCSCPASISSSSGNNADVASVGESVDDLRLTERISPTKEDIEWVRDLIRSNGLHMQKNELRKGINPRTRDQQLLDLNQYKGISHYEGEEANNHTALPCPGELLVEQHHSNYGEPWAGGRDVFEFLAESAKLKPNSRVLEIGCGTLRVGLHFIRYLDPRHFHCLERDELSLMAALRYELPSQGLLHKRPLIVRGEDMEFSKFGSDITYDLIYASAVFLHMPDKLVWTGLERLVGKLKPYDGRIFVSHNVKFCSRLGGDKCSEKLASLGLEYLGKQTHDSLLFNHYEIWFGFRRFKT</sequence>
<dbReference type="CDD" id="cd02440">
    <property type="entry name" value="AdoMet_MTases"/>
    <property type="match status" value="1"/>
</dbReference>
<organism evidence="2 3">
    <name type="scientific">Arabis alpina</name>
    <name type="common">Alpine rock-cress</name>
    <dbReference type="NCBI Taxonomy" id="50452"/>
    <lineage>
        <taxon>Eukaryota</taxon>
        <taxon>Viridiplantae</taxon>
        <taxon>Streptophyta</taxon>
        <taxon>Embryophyta</taxon>
        <taxon>Tracheophyta</taxon>
        <taxon>Spermatophyta</taxon>
        <taxon>Magnoliopsida</taxon>
        <taxon>eudicotyledons</taxon>
        <taxon>Gunneridae</taxon>
        <taxon>Pentapetalae</taxon>
        <taxon>rosids</taxon>
        <taxon>malvids</taxon>
        <taxon>Brassicales</taxon>
        <taxon>Brassicaceae</taxon>
        <taxon>Arabideae</taxon>
        <taxon>Arabis</taxon>
    </lineage>
</organism>
<dbReference type="Gramene" id="KFK37914">
    <property type="protein sequence ID" value="KFK37914"/>
    <property type="gene ID" value="AALP_AA3G046600"/>
</dbReference>
<name>A0A087H712_ARAAL</name>
<feature type="domain" description="Methyltransferase type 12" evidence="1">
    <location>
        <begin position="182"/>
        <end position="284"/>
    </location>
</feature>
<dbReference type="OMA" id="EIWFEFQ"/>
<keyword evidence="3" id="KW-1185">Reference proteome</keyword>
<dbReference type="EMBL" id="CM002871">
    <property type="protein sequence ID" value="KFK37914.1"/>
    <property type="molecule type" value="Genomic_DNA"/>
</dbReference>
<dbReference type="PANTHER" id="PTHR37886:SF1">
    <property type="entry name" value="S-ADENOSYL-L-METHIONINE-DEPENDENT METHYLTRANSFERASES SUPERFAMILY PROTEIN"/>
    <property type="match status" value="1"/>
</dbReference>
<protein>
    <recommendedName>
        <fullName evidence="1">Methyltransferase type 12 domain-containing protein</fullName>
    </recommendedName>
</protein>
<accession>A0A087H712</accession>
<dbReference type="PANTHER" id="PTHR37886">
    <property type="entry name" value="S-ADENOSYL-L-METHIONINE-DEPENDENT METHYLTRANSFERASES SUPERFAMILY PROTEIN"/>
    <property type="match status" value="1"/>
</dbReference>
<dbReference type="AlphaFoldDB" id="A0A087H712"/>
<evidence type="ECO:0000313" key="2">
    <source>
        <dbReference type="EMBL" id="KFK37914.1"/>
    </source>
</evidence>
<dbReference type="Pfam" id="PF08242">
    <property type="entry name" value="Methyltransf_12"/>
    <property type="match status" value="1"/>
</dbReference>
<dbReference type="InterPro" id="IPR029063">
    <property type="entry name" value="SAM-dependent_MTases_sf"/>
</dbReference>
<dbReference type="InterPro" id="IPR013217">
    <property type="entry name" value="Methyltransf_12"/>
</dbReference>
<reference evidence="3" key="1">
    <citation type="journal article" date="2015" name="Nat. Plants">
        <title>Genome expansion of Arabis alpina linked with retrotransposition and reduced symmetric DNA methylation.</title>
        <authorList>
            <person name="Willing E.M."/>
            <person name="Rawat V."/>
            <person name="Mandakova T."/>
            <person name="Maumus F."/>
            <person name="James G.V."/>
            <person name="Nordstroem K.J."/>
            <person name="Becker C."/>
            <person name="Warthmann N."/>
            <person name="Chica C."/>
            <person name="Szarzynska B."/>
            <person name="Zytnicki M."/>
            <person name="Albani M.C."/>
            <person name="Kiefer C."/>
            <person name="Bergonzi S."/>
            <person name="Castaings L."/>
            <person name="Mateos J.L."/>
            <person name="Berns M.C."/>
            <person name="Bujdoso N."/>
            <person name="Piofczyk T."/>
            <person name="de Lorenzo L."/>
            <person name="Barrero-Sicilia C."/>
            <person name="Mateos I."/>
            <person name="Piednoel M."/>
            <person name="Hagmann J."/>
            <person name="Chen-Min-Tao R."/>
            <person name="Iglesias-Fernandez R."/>
            <person name="Schuster S.C."/>
            <person name="Alonso-Blanco C."/>
            <person name="Roudier F."/>
            <person name="Carbonero P."/>
            <person name="Paz-Ares J."/>
            <person name="Davis S.J."/>
            <person name="Pecinka A."/>
            <person name="Quesneville H."/>
            <person name="Colot V."/>
            <person name="Lysak M.A."/>
            <person name="Weigel D."/>
            <person name="Coupland G."/>
            <person name="Schneeberger K."/>
        </authorList>
    </citation>
    <scope>NUCLEOTIDE SEQUENCE [LARGE SCALE GENOMIC DNA]</scope>
    <source>
        <strain evidence="3">cv. Pajares</strain>
    </source>
</reference>